<keyword evidence="1" id="KW-0812">Transmembrane</keyword>
<feature type="transmembrane region" description="Helical" evidence="1">
    <location>
        <begin position="12"/>
        <end position="32"/>
    </location>
</feature>
<organism evidence="2">
    <name type="scientific">human gut metagenome</name>
    <dbReference type="NCBI Taxonomy" id="408170"/>
    <lineage>
        <taxon>unclassified sequences</taxon>
        <taxon>metagenomes</taxon>
        <taxon>organismal metagenomes</taxon>
    </lineage>
</organism>
<reference evidence="2" key="1">
    <citation type="journal article" date="2013" name="Environ. Microbiol.">
        <title>Microbiota from the distal guts of lean and obese adolescents exhibit partial functional redundancy besides clear differences in community structure.</title>
        <authorList>
            <person name="Ferrer M."/>
            <person name="Ruiz A."/>
            <person name="Lanza F."/>
            <person name="Haange S.B."/>
            <person name="Oberbach A."/>
            <person name="Till H."/>
            <person name="Bargiela R."/>
            <person name="Campoy C."/>
            <person name="Segura M.T."/>
            <person name="Richter M."/>
            <person name="von Bergen M."/>
            <person name="Seifert J."/>
            <person name="Suarez A."/>
        </authorList>
    </citation>
    <scope>NUCLEOTIDE SEQUENCE</scope>
</reference>
<name>K1SHM2_9ZZZZ</name>
<feature type="transmembrane region" description="Helical" evidence="1">
    <location>
        <begin position="44"/>
        <end position="62"/>
    </location>
</feature>
<comment type="caution">
    <text evidence="2">The sequence shown here is derived from an EMBL/GenBank/DDBJ whole genome shotgun (WGS) entry which is preliminary data.</text>
</comment>
<accession>K1SHM2</accession>
<evidence type="ECO:0000256" key="1">
    <source>
        <dbReference type="SAM" id="Phobius"/>
    </source>
</evidence>
<dbReference type="EMBL" id="AJWZ01006324">
    <property type="protein sequence ID" value="EKC60102.1"/>
    <property type="molecule type" value="Genomic_DNA"/>
</dbReference>
<dbReference type="AlphaFoldDB" id="K1SHM2"/>
<feature type="transmembrane region" description="Helical" evidence="1">
    <location>
        <begin position="68"/>
        <end position="90"/>
    </location>
</feature>
<dbReference type="Pfam" id="PF06541">
    <property type="entry name" value="ABC_trans_CmpB"/>
    <property type="match status" value="1"/>
</dbReference>
<proteinExistence type="predicted"/>
<gene>
    <name evidence="2" type="ORF">OBE_09140</name>
</gene>
<dbReference type="InterPro" id="IPR010540">
    <property type="entry name" value="CmpB_TMEM229"/>
</dbReference>
<sequence length="224" mass="25384">MLVPYSWFQILWYFYIYGFLGWCSEVAFAAVAHGKFVNRGFVNGPICSIYGFGVMSVLLVLGPLKSSFWLLFGGSVLFTSAIEYLTGWVLEKVFHDKWWDYSKRPLNIKGYVCLEFSVLWGLACVFVVDVFQPLVAKVVDLIPKKLGWALLGTFSVLWITDNIITAMEIRKLPKKLRALQAIEDSLTAISDEIGEEIYIRASDVKDRSMEVYTDAKEKASISTS</sequence>
<evidence type="ECO:0000313" key="2">
    <source>
        <dbReference type="EMBL" id="EKC60102.1"/>
    </source>
</evidence>
<feature type="transmembrane region" description="Helical" evidence="1">
    <location>
        <begin position="146"/>
        <end position="167"/>
    </location>
</feature>
<protein>
    <submittedName>
        <fullName evidence="2">Membrane protein containing DUF1113</fullName>
    </submittedName>
</protein>
<feature type="transmembrane region" description="Helical" evidence="1">
    <location>
        <begin position="111"/>
        <end position="134"/>
    </location>
</feature>
<keyword evidence="1" id="KW-0472">Membrane</keyword>
<keyword evidence="1" id="KW-1133">Transmembrane helix</keyword>